<feature type="domain" description="Luciferase-like" evidence="5">
    <location>
        <begin position="1"/>
        <end position="315"/>
    </location>
</feature>
<dbReference type="InterPro" id="IPR036661">
    <property type="entry name" value="Luciferase-like_sf"/>
</dbReference>
<dbReference type="GO" id="GO:0005829">
    <property type="term" value="C:cytosol"/>
    <property type="evidence" value="ECO:0007669"/>
    <property type="project" value="TreeGrafter"/>
</dbReference>
<dbReference type="InterPro" id="IPR050766">
    <property type="entry name" value="Bact_Lucif_Oxidored"/>
</dbReference>
<accession>A0A934NLA3</accession>
<evidence type="ECO:0000256" key="2">
    <source>
        <dbReference type="ARBA" id="ARBA00022630"/>
    </source>
</evidence>
<evidence type="ECO:0000313" key="7">
    <source>
        <dbReference type="Proteomes" id="UP000655868"/>
    </source>
</evidence>
<comment type="caution">
    <text evidence="6">The sequence shown here is derived from an EMBL/GenBank/DDBJ whole genome shotgun (WGS) entry which is preliminary data.</text>
</comment>
<dbReference type="SUPFAM" id="SSF51679">
    <property type="entry name" value="Bacterial luciferase-like"/>
    <property type="match status" value="1"/>
</dbReference>
<dbReference type="GO" id="GO:0004497">
    <property type="term" value="F:monooxygenase activity"/>
    <property type="evidence" value="ECO:0007669"/>
    <property type="project" value="UniProtKB-KW"/>
</dbReference>
<dbReference type="PANTHER" id="PTHR30137">
    <property type="entry name" value="LUCIFERASE-LIKE MONOOXYGENASE"/>
    <property type="match status" value="1"/>
</dbReference>
<keyword evidence="4" id="KW-0503">Monooxygenase</keyword>
<evidence type="ECO:0000256" key="4">
    <source>
        <dbReference type="ARBA" id="ARBA00023033"/>
    </source>
</evidence>
<reference evidence="6" key="1">
    <citation type="submission" date="2020-12" db="EMBL/GenBank/DDBJ databases">
        <title>Antrihabitans popcorni sp. nov. and Antrihabitans auranticaus sp. nov., isolated from a larva cave.</title>
        <authorList>
            <person name="Lee S.D."/>
            <person name="Kim I.S."/>
        </authorList>
    </citation>
    <scope>NUCLEOTIDE SEQUENCE</scope>
    <source>
        <strain evidence="6">YC3-6</strain>
    </source>
</reference>
<dbReference type="GO" id="GO:0016705">
    <property type="term" value="F:oxidoreductase activity, acting on paired donors, with incorporation or reduction of molecular oxygen"/>
    <property type="evidence" value="ECO:0007669"/>
    <property type="project" value="InterPro"/>
</dbReference>
<evidence type="ECO:0000256" key="1">
    <source>
        <dbReference type="ARBA" id="ARBA00010426"/>
    </source>
</evidence>
<evidence type="ECO:0000259" key="5">
    <source>
        <dbReference type="Pfam" id="PF00296"/>
    </source>
</evidence>
<proteinExistence type="inferred from homology"/>
<organism evidence="6 7">
    <name type="scientific">Antrihabitans stalagmiti</name>
    <dbReference type="NCBI Taxonomy" id="2799499"/>
    <lineage>
        <taxon>Bacteria</taxon>
        <taxon>Bacillati</taxon>
        <taxon>Actinomycetota</taxon>
        <taxon>Actinomycetes</taxon>
        <taxon>Mycobacteriales</taxon>
        <taxon>Nocardiaceae</taxon>
        <taxon>Antrihabitans</taxon>
    </lineage>
</organism>
<dbReference type="InterPro" id="IPR011251">
    <property type="entry name" value="Luciferase-like_dom"/>
</dbReference>
<keyword evidence="2" id="KW-0285">Flavoprotein</keyword>
<dbReference type="Proteomes" id="UP000655868">
    <property type="component" value="Unassembled WGS sequence"/>
</dbReference>
<dbReference type="Gene3D" id="3.20.20.30">
    <property type="entry name" value="Luciferase-like domain"/>
    <property type="match status" value="1"/>
</dbReference>
<dbReference type="EMBL" id="JAEMNV010000001">
    <property type="protein sequence ID" value="MBJ8337301.1"/>
    <property type="molecule type" value="Genomic_DNA"/>
</dbReference>
<keyword evidence="3" id="KW-0560">Oxidoreductase</keyword>
<sequence length="374" mass="41551">MHTGLTLVFQNLDGKLTDEEAFRHELDLALRAEGVGFDSVWTPEHHFTAYGMTPDVPQFLSWLAAKTSTIKLGTMVSVLPWQDPVRVAEGFCLLDHLSEGRAVVGIGRGLGRVEFDGFRVEMGQSRKLFAEYAEAILNGFESGVMEYDGELYKQPAMELRPAPYASFRGRTFASAVSPQSIDLMASLQVGLMVIAQKPWDKAEAEMKAYRNRYLEINGEEPAKPVLCVFVGVGETEAEAQQMRSVYLRRYAESTVQHYEFDNVGFAKIEGYEYYAGLSRNIEKHGVDGFCDFLADLQVWGTPDQVVSRILDYVERLDAGAVLVAPSFGGMAPDVARRNFELLASEVLPRLQAHNVGGDIGVRHGAETRELHTLS</sequence>
<dbReference type="Pfam" id="PF00296">
    <property type="entry name" value="Bac_luciferase"/>
    <property type="match status" value="1"/>
</dbReference>
<dbReference type="AlphaFoldDB" id="A0A934NLA3"/>
<evidence type="ECO:0000256" key="3">
    <source>
        <dbReference type="ARBA" id="ARBA00023002"/>
    </source>
</evidence>
<protein>
    <submittedName>
        <fullName evidence="6">LLM class flavin-dependent oxidoreductase</fullName>
    </submittedName>
</protein>
<dbReference type="RefSeq" id="WP_199700889.1">
    <property type="nucleotide sequence ID" value="NZ_JAEMNV010000001.1"/>
</dbReference>
<keyword evidence="7" id="KW-1185">Reference proteome</keyword>
<gene>
    <name evidence="6" type="ORF">JGU71_00250</name>
</gene>
<dbReference type="PANTHER" id="PTHR30137:SF16">
    <property type="entry name" value="BLL0895 PROTEIN"/>
    <property type="match status" value="1"/>
</dbReference>
<evidence type="ECO:0000313" key="6">
    <source>
        <dbReference type="EMBL" id="MBJ8337301.1"/>
    </source>
</evidence>
<comment type="similarity">
    <text evidence="1">Belongs to the bacterial luciferase oxidoreductase family.</text>
</comment>
<name>A0A934NLA3_9NOCA</name>